<dbReference type="Proteomes" id="UP000254280">
    <property type="component" value="Unassembled WGS sequence"/>
</dbReference>
<dbReference type="PANTHER" id="PTHR32024:SF2">
    <property type="entry name" value="TRK SYSTEM POTASSIUM UPTAKE PROTEIN TRKG-RELATED"/>
    <property type="match status" value="1"/>
</dbReference>
<dbReference type="PIRSF" id="PIRSF006247">
    <property type="entry name" value="TrkH"/>
    <property type="match status" value="1"/>
</dbReference>
<evidence type="ECO:0000256" key="8">
    <source>
        <dbReference type="ARBA" id="ARBA00022958"/>
    </source>
</evidence>
<evidence type="ECO:0000256" key="5">
    <source>
        <dbReference type="ARBA" id="ARBA00022519"/>
    </source>
</evidence>
<feature type="transmembrane region" description="Helical" evidence="14">
    <location>
        <begin position="133"/>
        <end position="155"/>
    </location>
</feature>
<evidence type="ECO:0000256" key="2">
    <source>
        <dbReference type="ARBA" id="ARBA00009137"/>
    </source>
</evidence>
<keyword evidence="6 12" id="KW-0633">Potassium transport</keyword>
<keyword evidence="11 12" id="KW-0472">Membrane</keyword>
<evidence type="ECO:0000256" key="10">
    <source>
        <dbReference type="ARBA" id="ARBA00023065"/>
    </source>
</evidence>
<dbReference type="NCBIfam" id="TIGR00933">
    <property type="entry name" value="2a38"/>
    <property type="match status" value="1"/>
</dbReference>
<dbReference type="GO" id="GO:0015379">
    <property type="term" value="F:potassium:chloride symporter activity"/>
    <property type="evidence" value="ECO:0007669"/>
    <property type="project" value="InterPro"/>
</dbReference>
<evidence type="ECO:0000256" key="3">
    <source>
        <dbReference type="ARBA" id="ARBA00022448"/>
    </source>
</evidence>
<organism evidence="15 16">
    <name type="scientific">[Pasteurella] mairii</name>
    <dbReference type="NCBI Taxonomy" id="757"/>
    <lineage>
        <taxon>Bacteria</taxon>
        <taxon>Pseudomonadati</taxon>
        <taxon>Pseudomonadota</taxon>
        <taxon>Gammaproteobacteria</taxon>
        <taxon>Pasteurellales</taxon>
        <taxon>Pasteurellaceae</taxon>
    </lineage>
</organism>
<feature type="binding site" evidence="13">
    <location>
        <position position="321"/>
    </location>
    <ligand>
        <name>K(+)</name>
        <dbReference type="ChEBI" id="CHEBI:29103"/>
    </ligand>
</feature>
<reference evidence="15 16" key="1">
    <citation type="submission" date="2018-06" db="EMBL/GenBank/DDBJ databases">
        <authorList>
            <consortium name="Pathogen Informatics"/>
            <person name="Doyle S."/>
        </authorList>
    </citation>
    <scope>NUCLEOTIDE SEQUENCE [LARGE SCALE GENOMIC DNA]</scope>
    <source>
        <strain evidence="15 16">NCTC10699</strain>
    </source>
</reference>
<keyword evidence="3 12" id="KW-0813">Transport</keyword>
<feature type="transmembrane region" description="Helical" evidence="14">
    <location>
        <begin position="12"/>
        <end position="32"/>
    </location>
</feature>
<dbReference type="GO" id="GO:0005886">
    <property type="term" value="C:plasma membrane"/>
    <property type="evidence" value="ECO:0007669"/>
    <property type="project" value="UniProtKB-SubCell"/>
</dbReference>
<feature type="transmembrane region" description="Helical" evidence="14">
    <location>
        <begin position="38"/>
        <end position="57"/>
    </location>
</feature>
<sequence>MHILSIVRIVGILVMCFSVTMLAPAFVALLYGDGGGKSFMQAFAISLVAGALLWWWSRQHKEELRSREGFLIVVLFWTVLGLLGAIPFMLFDMTHLTFADAVFEAFSGLTTTGATVMSGLDSLPKAILFYRQFLQWIGGMGIIVLAVAIIPLLGIGESQLYRAESSGPLKDRKVRPRIAEVAKLLWFTYLFLTILCAVAYWGAGMDVFDAIGHSFSTISNGGFSTHDLSLGYFNSSTIYIITAFFMLIAGCNFSLHIALVSNFRRTGIWGNYYRDPEFRFFFFMQILFITIFSLGLYASYDLSLFDAFAQGALQLSSMSMTAGYTIFDLNNLPAFLSMLLVVSAVIGGCAGSTSGGLKAIRVLVLSLQATRELNHLVHPNLVQPIKFGRNILPQRVVESIWAFLITFLFVFLICVFAVILCGMEPYDAIGGVLATLTNAGPGLGATSQTFAHVPDSAKFVFTFAMVCGRLELFSLLVLFTSAFWKT</sequence>
<dbReference type="GO" id="GO:0046872">
    <property type="term" value="F:metal ion binding"/>
    <property type="evidence" value="ECO:0007669"/>
    <property type="project" value="UniProtKB-KW"/>
</dbReference>
<evidence type="ECO:0000256" key="1">
    <source>
        <dbReference type="ARBA" id="ARBA00004429"/>
    </source>
</evidence>
<name>A0A379B6U9_9PAST</name>
<feature type="binding site" evidence="13">
    <location>
        <position position="112"/>
    </location>
    <ligand>
        <name>K(+)</name>
        <dbReference type="ChEBI" id="CHEBI:29103"/>
    </ligand>
</feature>
<keyword evidence="5 12" id="KW-0997">Cell inner membrane</keyword>
<dbReference type="AlphaFoldDB" id="A0A379B6U9"/>
<evidence type="ECO:0000256" key="6">
    <source>
        <dbReference type="ARBA" id="ARBA00022538"/>
    </source>
</evidence>
<evidence type="ECO:0000256" key="9">
    <source>
        <dbReference type="ARBA" id="ARBA00022989"/>
    </source>
</evidence>
<feature type="transmembrane region" description="Helical" evidence="14">
    <location>
        <begin position="280"/>
        <end position="300"/>
    </location>
</feature>
<evidence type="ECO:0000313" key="16">
    <source>
        <dbReference type="Proteomes" id="UP000254280"/>
    </source>
</evidence>
<feature type="binding site" evidence="13">
    <location>
        <position position="111"/>
    </location>
    <ligand>
        <name>K(+)</name>
        <dbReference type="ChEBI" id="CHEBI:29103"/>
    </ligand>
</feature>
<feature type="transmembrane region" description="Helical" evidence="14">
    <location>
        <begin position="238"/>
        <end position="259"/>
    </location>
</feature>
<feature type="transmembrane region" description="Helical" evidence="14">
    <location>
        <begin position="399"/>
        <end position="420"/>
    </location>
</feature>
<gene>
    <name evidence="15" type="primary">trkH</name>
    <name evidence="15" type="ORF">NCTC10699_01889</name>
</gene>
<evidence type="ECO:0000256" key="4">
    <source>
        <dbReference type="ARBA" id="ARBA00022475"/>
    </source>
</evidence>
<comment type="function">
    <text evidence="12">Low-affinity potassium transport system. Interacts with Trk system potassium uptake protein TrkA.</text>
</comment>
<keyword evidence="16" id="KW-1185">Reference proteome</keyword>
<dbReference type="Pfam" id="PF02386">
    <property type="entry name" value="TrkH"/>
    <property type="match status" value="1"/>
</dbReference>
<feature type="transmembrane region" description="Helical" evidence="14">
    <location>
        <begin position="184"/>
        <end position="203"/>
    </location>
</feature>
<dbReference type="InterPro" id="IPR004772">
    <property type="entry name" value="TrkH"/>
</dbReference>
<feature type="binding site" evidence="13">
    <location>
        <position position="221"/>
    </location>
    <ligand>
        <name>K(+)</name>
        <dbReference type="ChEBI" id="CHEBI:29103"/>
    </ligand>
</feature>
<keyword evidence="8 12" id="KW-0630">Potassium</keyword>
<dbReference type="PANTHER" id="PTHR32024">
    <property type="entry name" value="TRK SYSTEM POTASSIUM UPTAKE PROTEIN TRKG-RELATED"/>
    <property type="match status" value="1"/>
</dbReference>
<evidence type="ECO:0000313" key="15">
    <source>
        <dbReference type="EMBL" id="SUB34231.1"/>
    </source>
</evidence>
<evidence type="ECO:0000256" key="12">
    <source>
        <dbReference type="PIRNR" id="PIRNR006247"/>
    </source>
</evidence>
<feature type="transmembrane region" description="Helical" evidence="14">
    <location>
        <begin position="69"/>
        <end position="90"/>
    </location>
</feature>
<keyword evidence="7 14" id="KW-0812">Transmembrane</keyword>
<protein>
    <recommendedName>
        <fullName evidence="12">Trk system potassium uptake protein</fullName>
    </recommendedName>
</protein>
<evidence type="ECO:0000256" key="7">
    <source>
        <dbReference type="ARBA" id="ARBA00022692"/>
    </source>
</evidence>
<keyword evidence="10 12" id="KW-0406">Ion transport</keyword>
<evidence type="ECO:0000256" key="14">
    <source>
        <dbReference type="SAM" id="Phobius"/>
    </source>
</evidence>
<keyword evidence="4 12" id="KW-1003">Cell membrane</keyword>
<accession>A0A379B6U9</accession>
<comment type="subcellular location">
    <subcellularLocation>
        <location evidence="1 12">Cell inner membrane</location>
        <topology evidence="1 12">Multi-pass membrane protein</topology>
    </subcellularLocation>
</comment>
<evidence type="ECO:0000256" key="11">
    <source>
        <dbReference type="ARBA" id="ARBA00023136"/>
    </source>
</evidence>
<dbReference type="EMBL" id="UGSS01000002">
    <property type="protein sequence ID" value="SUB34231.1"/>
    <property type="molecule type" value="Genomic_DNA"/>
</dbReference>
<comment type="similarity">
    <text evidence="2 12">Belongs to the TrkH potassium transport family.</text>
</comment>
<keyword evidence="9 14" id="KW-1133">Transmembrane helix</keyword>
<feature type="binding site" evidence="13">
    <location>
        <position position="438"/>
    </location>
    <ligand>
        <name>K(+)</name>
        <dbReference type="ChEBI" id="CHEBI:29103"/>
    </ligand>
</feature>
<proteinExistence type="inferred from homology"/>
<feature type="transmembrane region" description="Helical" evidence="14">
    <location>
        <begin position="459"/>
        <end position="484"/>
    </location>
</feature>
<dbReference type="InterPro" id="IPR003445">
    <property type="entry name" value="Cat_transpt"/>
</dbReference>
<keyword evidence="13" id="KW-0479">Metal-binding</keyword>
<feature type="transmembrane region" description="Helical" evidence="14">
    <location>
        <begin position="332"/>
        <end position="351"/>
    </location>
</feature>
<evidence type="ECO:0000256" key="13">
    <source>
        <dbReference type="PIRSR" id="PIRSR006247-1"/>
    </source>
</evidence>
<feature type="binding site" evidence="13">
    <location>
        <position position="322"/>
    </location>
    <ligand>
        <name>K(+)</name>
        <dbReference type="ChEBI" id="CHEBI:29103"/>
    </ligand>
</feature>